<feature type="domain" description="Tyr recombinase" evidence="2">
    <location>
        <begin position="15"/>
        <end position="180"/>
    </location>
</feature>
<reference evidence="3" key="1">
    <citation type="journal article" date="2020" name="mSystems">
        <title>Genome- and Community-Level Interaction Insights into Carbon Utilization and Element Cycling Functions of Hydrothermarchaeota in Hydrothermal Sediment.</title>
        <authorList>
            <person name="Zhou Z."/>
            <person name="Liu Y."/>
            <person name="Xu W."/>
            <person name="Pan J."/>
            <person name="Luo Z.H."/>
            <person name="Li M."/>
        </authorList>
    </citation>
    <scope>NUCLEOTIDE SEQUENCE [LARGE SCALE GENOMIC DNA]</scope>
    <source>
        <strain evidence="3">SpSt-61</strain>
    </source>
</reference>
<dbReference type="GO" id="GO:0006310">
    <property type="term" value="P:DNA recombination"/>
    <property type="evidence" value="ECO:0007669"/>
    <property type="project" value="UniProtKB-KW"/>
</dbReference>
<dbReference type="InterPro" id="IPR011010">
    <property type="entry name" value="DNA_brk_join_enz"/>
</dbReference>
<dbReference type="Gene3D" id="1.10.443.10">
    <property type="entry name" value="Intergrase catalytic core"/>
    <property type="match status" value="1"/>
</dbReference>
<proteinExistence type="predicted"/>
<dbReference type="Pfam" id="PF00589">
    <property type="entry name" value="Phage_integrase"/>
    <property type="match status" value="1"/>
</dbReference>
<dbReference type="PROSITE" id="PS51898">
    <property type="entry name" value="TYR_RECOMBINASE"/>
    <property type="match status" value="1"/>
</dbReference>
<dbReference type="PANTHER" id="PTHR30349">
    <property type="entry name" value="PHAGE INTEGRASE-RELATED"/>
    <property type="match status" value="1"/>
</dbReference>
<comment type="caution">
    <text evidence="3">The sequence shown here is derived from an EMBL/GenBank/DDBJ whole genome shotgun (WGS) entry which is preliminary data.</text>
</comment>
<keyword evidence="1" id="KW-0233">DNA recombination</keyword>
<evidence type="ECO:0000313" key="3">
    <source>
        <dbReference type="EMBL" id="HGU53766.1"/>
    </source>
</evidence>
<dbReference type="InterPro" id="IPR050090">
    <property type="entry name" value="Tyrosine_recombinase_XerCD"/>
</dbReference>
<dbReference type="CDD" id="cd00397">
    <property type="entry name" value="DNA_BRE_C"/>
    <property type="match status" value="1"/>
</dbReference>
<sequence length="183" mass="21932">MPRYKKDWWEKAKQFQEKLISLEEIKQMLPKCRDWQERVCLLLLYYTGARPSEIVLLRVENVRKFRNRIIVQIPTKKGGISRTIFLPLNELTKEIIDHLNRNPEEPLMPRIKHPWNIRDMVYRASENKYTAYFFRHNRISKLANKGYDIYTLKHFKGAKTITSVEPYIVLAGQDLRKLAKDLD</sequence>
<dbReference type="GO" id="GO:0015074">
    <property type="term" value="P:DNA integration"/>
    <property type="evidence" value="ECO:0007669"/>
    <property type="project" value="InterPro"/>
</dbReference>
<dbReference type="InterPro" id="IPR002104">
    <property type="entry name" value="Integrase_catalytic"/>
</dbReference>
<dbReference type="GO" id="GO:0003677">
    <property type="term" value="F:DNA binding"/>
    <property type="evidence" value="ECO:0007669"/>
    <property type="project" value="InterPro"/>
</dbReference>
<evidence type="ECO:0000259" key="2">
    <source>
        <dbReference type="PROSITE" id="PS51898"/>
    </source>
</evidence>
<evidence type="ECO:0000256" key="1">
    <source>
        <dbReference type="ARBA" id="ARBA00023172"/>
    </source>
</evidence>
<gene>
    <name evidence="3" type="ORF">ENT78_09655</name>
</gene>
<organism evidence="3">
    <name type="scientific">Fervidobacterium pennivorans</name>
    <dbReference type="NCBI Taxonomy" id="93466"/>
    <lineage>
        <taxon>Bacteria</taxon>
        <taxon>Thermotogati</taxon>
        <taxon>Thermotogota</taxon>
        <taxon>Thermotogae</taxon>
        <taxon>Thermotogales</taxon>
        <taxon>Fervidobacteriaceae</taxon>
        <taxon>Fervidobacterium</taxon>
    </lineage>
</organism>
<protein>
    <submittedName>
        <fullName evidence="3">Site-specific integrase</fullName>
    </submittedName>
</protein>
<accession>A0A7V4KEN1</accession>
<name>A0A7V4KEN1_FERPE</name>
<dbReference type="AlphaFoldDB" id="A0A7V4KEN1"/>
<dbReference type="SUPFAM" id="SSF56349">
    <property type="entry name" value="DNA breaking-rejoining enzymes"/>
    <property type="match status" value="1"/>
</dbReference>
<dbReference type="InterPro" id="IPR013762">
    <property type="entry name" value="Integrase-like_cat_sf"/>
</dbReference>
<dbReference type="EMBL" id="DSZZ01000454">
    <property type="protein sequence ID" value="HGU53766.1"/>
    <property type="molecule type" value="Genomic_DNA"/>
</dbReference>